<evidence type="ECO:0000256" key="1">
    <source>
        <dbReference type="SAM" id="MobiDB-lite"/>
    </source>
</evidence>
<reference evidence="2" key="1">
    <citation type="journal article" date="2023" name="Mol. Phylogenet. Evol.">
        <title>Genome-scale phylogeny and comparative genomics of the fungal order Sordariales.</title>
        <authorList>
            <person name="Hensen N."/>
            <person name="Bonometti L."/>
            <person name="Westerberg I."/>
            <person name="Brannstrom I.O."/>
            <person name="Guillou S."/>
            <person name="Cros-Aarteil S."/>
            <person name="Calhoun S."/>
            <person name="Haridas S."/>
            <person name="Kuo A."/>
            <person name="Mondo S."/>
            <person name="Pangilinan J."/>
            <person name="Riley R."/>
            <person name="LaButti K."/>
            <person name="Andreopoulos B."/>
            <person name="Lipzen A."/>
            <person name="Chen C."/>
            <person name="Yan M."/>
            <person name="Daum C."/>
            <person name="Ng V."/>
            <person name="Clum A."/>
            <person name="Steindorff A."/>
            <person name="Ohm R.A."/>
            <person name="Martin F."/>
            <person name="Silar P."/>
            <person name="Natvig D.O."/>
            <person name="Lalanne C."/>
            <person name="Gautier V."/>
            <person name="Ament-Velasquez S.L."/>
            <person name="Kruys A."/>
            <person name="Hutchinson M.I."/>
            <person name="Powell A.J."/>
            <person name="Barry K."/>
            <person name="Miller A.N."/>
            <person name="Grigoriev I.V."/>
            <person name="Debuchy R."/>
            <person name="Gladieux P."/>
            <person name="Hiltunen Thoren M."/>
            <person name="Johannesson H."/>
        </authorList>
    </citation>
    <scope>NUCLEOTIDE SEQUENCE</scope>
    <source>
        <strain evidence="2">FGSC 1904</strain>
    </source>
</reference>
<accession>A0AAE0PEM9</accession>
<feature type="region of interest" description="Disordered" evidence="1">
    <location>
        <begin position="73"/>
        <end position="106"/>
    </location>
</feature>
<organism evidence="2 3">
    <name type="scientific">Sordaria brevicollis</name>
    <dbReference type="NCBI Taxonomy" id="83679"/>
    <lineage>
        <taxon>Eukaryota</taxon>
        <taxon>Fungi</taxon>
        <taxon>Dikarya</taxon>
        <taxon>Ascomycota</taxon>
        <taxon>Pezizomycotina</taxon>
        <taxon>Sordariomycetes</taxon>
        <taxon>Sordariomycetidae</taxon>
        <taxon>Sordariales</taxon>
        <taxon>Sordariaceae</taxon>
        <taxon>Sordaria</taxon>
    </lineage>
</organism>
<dbReference type="Proteomes" id="UP001281003">
    <property type="component" value="Unassembled WGS sequence"/>
</dbReference>
<sequence length="357" mass="40026">MSAQPTTVRPTHPTQSNSMIKNNAIVMSSTTQAGASTPKEEKKGFGKLLTRVKTVLKTKRLSSNNVKADIAAASDKKGKETAKSTTKTAPAAAATAKAADPNAQKVPRAQLFEERAKKLGELYGLELKPSEWHSTEGHALRVEKPIKMRVHRKCHQCDTSFGASKECSKCKHTRCKQCPRIPSKKTEAEREESRKKRAQIIKERAENAPIIPDWNPKKAEKNLVLRRPAKTGAQDLVHKKPRQRVRRTCCGCKTLFTSGNKTCTGCQHVRCTDCPRDPSKKDKYPYGYPGDQPGRYQHHFRCTACKNTFSTEPRDLASCPKCASRQCERLAPKRVEPPLDPEAWKSIQRKLEEMQLK</sequence>
<protein>
    <submittedName>
        <fullName evidence="2">Uncharacterized protein</fullName>
    </submittedName>
</protein>
<gene>
    <name evidence="2" type="ORF">B0T20DRAFT_392923</name>
</gene>
<feature type="compositionally biased region" description="Polar residues" evidence="1">
    <location>
        <begin position="1"/>
        <end position="35"/>
    </location>
</feature>
<feature type="region of interest" description="Disordered" evidence="1">
    <location>
        <begin position="1"/>
        <end position="44"/>
    </location>
</feature>
<keyword evidence="3" id="KW-1185">Reference proteome</keyword>
<proteinExistence type="predicted"/>
<dbReference type="AlphaFoldDB" id="A0AAE0PEM9"/>
<name>A0AAE0PEM9_SORBR</name>
<dbReference type="EMBL" id="JAUTDP010000006">
    <property type="protein sequence ID" value="KAK3398525.1"/>
    <property type="molecule type" value="Genomic_DNA"/>
</dbReference>
<comment type="caution">
    <text evidence="2">The sequence shown here is derived from an EMBL/GenBank/DDBJ whole genome shotgun (WGS) entry which is preliminary data.</text>
</comment>
<evidence type="ECO:0000313" key="3">
    <source>
        <dbReference type="Proteomes" id="UP001281003"/>
    </source>
</evidence>
<feature type="compositionally biased region" description="Low complexity" evidence="1">
    <location>
        <begin position="83"/>
        <end position="99"/>
    </location>
</feature>
<evidence type="ECO:0000313" key="2">
    <source>
        <dbReference type="EMBL" id="KAK3398525.1"/>
    </source>
</evidence>
<reference evidence="2" key="2">
    <citation type="submission" date="2023-07" db="EMBL/GenBank/DDBJ databases">
        <authorList>
            <consortium name="Lawrence Berkeley National Laboratory"/>
            <person name="Haridas S."/>
            <person name="Hensen N."/>
            <person name="Bonometti L."/>
            <person name="Westerberg I."/>
            <person name="Brannstrom I.O."/>
            <person name="Guillou S."/>
            <person name="Cros-Aarteil S."/>
            <person name="Calhoun S."/>
            <person name="Kuo A."/>
            <person name="Mondo S."/>
            <person name="Pangilinan J."/>
            <person name="Riley R."/>
            <person name="LaButti K."/>
            <person name="Andreopoulos B."/>
            <person name="Lipzen A."/>
            <person name="Chen C."/>
            <person name="Yanf M."/>
            <person name="Daum C."/>
            <person name="Ng V."/>
            <person name="Clum A."/>
            <person name="Steindorff A."/>
            <person name="Ohm R."/>
            <person name="Martin F."/>
            <person name="Silar P."/>
            <person name="Natvig D."/>
            <person name="Lalanne C."/>
            <person name="Gautier V."/>
            <person name="Ament-velasquez S.L."/>
            <person name="Kruys A."/>
            <person name="Hutchinson M.I."/>
            <person name="Powell A.J."/>
            <person name="Barry K."/>
            <person name="Miller A.N."/>
            <person name="Grigoriev I.V."/>
            <person name="Debuchy R."/>
            <person name="Gladieux P."/>
            <person name="Thoren M.H."/>
            <person name="Johannesson H."/>
        </authorList>
    </citation>
    <scope>NUCLEOTIDE SEQUENCE</scope>
    <source>
        <strain evidence="2">FGSC 1904</strain>
    </source>
</reference>